<name>A0A942U871_9BACI</name>
<dbReference type="CDD" id="cd00751">
    <property type="entry name" value="thiolase"/>
    <property type="match status" value="1"/>
</dbReference>
<dbReference type="AlphaFoldDB" id="A0A942U871"/>
<dbReference type="PANTHER" id="PTHR18919">
    <property type="entry name" value="ACETYL-COA C-ACYLTRANSFERASE"/>
    <property type="match status" value="1"/>
</dbReference>
<dbReference type="PROSITE" id="PS00099">
    <property type="entry name" value="THIOLASE_3"/>
    <property type="match status" value="1"/>
</dbReference>
<feature type="region of interest" description="Disordered" evidence="8">
    <location>
        <begin position="134"/>
        <end position="153"/>
    </location>
</feature>
<feature type="domain" description="Thiolase N-terminal" evidence="9">
    <location>
        <begin position="7"/>
        <end position="260"/>
    </location>
</feature>
<dbReference type="FunFam" id="3.40.47.10:FF:000010">
    <property type="entry name" value="Acetyl-CoA acetyltransferase (Thiolase)"/>
    <property type="match status" value="1"/>
</dbReference>
<evidence type="ECO:0000256" key="2">
    <source>
        <dbReference type="ARBA" id="ARBA00012705"/>
    </source>
</evidence>
<dbReference type="Pfam" id="PF00108">
    <property type="entry name" value="Thiolase_N"/>
    <property type="match status" value="1"/>
</dbReference>
<dbReference type="InterPro" id="IPR002155">
    <property type="entry name" value="Thiolase"/>
</dbReference>
<evidence type="ECO:0000259" key="10">
    <source>
        <dbReference type="Pfam" id="PF02803"/>
    </source>
</evidence>
<evidence type="ECO:0000256" key="1">
    <source>
        <dbReference type="ARBA" id="ARBA00010982"/>
    </source>
</evidence>
<dbReference type="SUPFAM" id="SSF53901">
    <property type="entry name" value="Thiolase-like"/>
    <property type="match status" value="2"/>
</dbReference>
<proteinExistence type="inferred from homology"/>
<evidence type="ECO:0000259" key="9">
    <source>
        <dbReference type="Pfam" id="PF00108"/>
    </source>
</evidence>
<evidence type="ECO:0000313" key="12">
    <source>
        <dbReference type="Proteomes" id="UP000679749"/>
    </source>
</evidence>
<keyword evidence="4 7" id="KW-0012">Acyltransferase</keyword>
<evidence type="ECO:0000256" key="7">
    <source>
        <dbReference type="RuleBase" id="RU003557"/>
    </source>
</evidence>
<dbReference type="RefSeq" id="WP_213119235.1">
    <property type="nucleotide sequence ID" value="NZ_JAGYPF010000004.1"/>
</dbReference>
<reference evidence="11" key="1">
    <citation type="submission" date="2021-05" db="EMBL/GenBank/DDBJ databases">
        <title>Novel Bacillus species.</title>
        <authorList>
            <person name="Liu G."/>
        </authorList>
    </citation>
    <scope>NUCLEOTIDE SEQUENCE</scope>
    <source>
        <strain evidence="11">FJAT-49825</strain>
    </source>
</reference>
<dbReference type="PANTHER" id="PTHR18919:SF107">
    <property type="entry name" value="ACETYL-COA ACETYLTRANSFERASE, CYTOSOLIC"/>
    <property type="match status" value="1"/>
</dbReference>
<comment type="similarity">
    <text evidence="1 7">Belongs to the thiolase-like superfamily. Thiolase family.</text>
</comment>
<dbReference type="InterPro" id="IPR020613">
    <property type="entry name" value="Thiolase_CS"/>
</dbReference>
<feature type="active site" description="Proton acceptor" evidence="6">
    <location>
        <position position="346"/>
    </location>
</feature>
<evidence type="ECO:0000313" key="11">
    <source>
        <dbReference type="EMBL" id="MBS4214717.1"/>
    </source>
</evidence>
<feature type="active site" description="Acyl-thioester intermediate" evidence="6">
    <location>
        <position position="88"/>
    </location>
</feature>
<dbReference type="Proteomes" id="UP000679749">
    <property type="component" value="Unassembled WGS sequence"/>
</dbReference>
<evidence type="ECO:0000256" key="5">
    <source>
        <dbReference type="ARBA" id="ARBA00030755"/>
    </source>
</evidence>
<dbReference type="InterPro" id="IPR016039">
    <property type="entry name" value="Thiolase-like"/>
</dbReference>
<evidence type="ECO:0000256" key="8">
    <source>
        <dbReference type="SAM" id="MobiDB-lite"/>
    </source>
</evidence>
<evidence type="ECO:0000256" key="6">
    <source>
        <dbReference type="PIRSR" id="PIRSR000429-1"/>
    </source>
</evidence>
<dbReference type="NCBIfam" id="TIGR01930">
    <property type="entry name" value="AcCoA-C-Actrans"/>
    <property type="match status" value="1"/>
</dbReference>
<dbReference type="InterPro" id="IPR020610">
    <property type="entry name" value="Thiolase_AS"/>
</dbReference>
<evidence type="ECO:0000256" key="4">
    <source>
        <dbReference type="ARBA" id="ARBA00023315"/>
    </source>
</evidence>
<dbReference type="InterPro" id="IPR020617">
    <property type="entry name" value="Thiolase_C"/>
</dbReference>
<dbReference type="Gene3D" id="3.40.47.10">
    <property type="match status" value="2"/>
</dbReference>
<dbReference type="EMBL" id="JAGYPF010000004">
    <property type="protein sequence ID" value="MBS4214717.1"/>
    <property type="molecule type" value="Genomic_DNA"/>
</dbReference>
<dbReference type="InterPro" id="IPR020616">
    <property type="entry name" value="Thiolase_N"/>
</dbReference>
<comment type="caution">
    <text evidence="11">The sequence shown here is derived from an EMBL/GenBank/DDBJ whole genome shotgun (WGS) entry which is preliminary data.</text>
</comment>
<dbReference type="Pfam" id="PF02803">
    <property type="entry name" value="Thiolase_C"/>
    <property type="match status" value="1"/>
</dbReference>
<organism evidence="11 12">
    <name type="scientific">Neobacillus rhizophilus</name>
    <dbReference type="NCBI Taxonomy" id="2833579"/>
    <lineage>
        <taxon>Bacteria</taxon>
        <taxon>Bacillati</taxon>
        <taxon>Bacillota</taxon>
        <taxon>Bacilli</taxon>
        <taxon>Bacillales</taxon>
        <taxon>Bacillaceae</taxon>
        <taxon>Neobacillus</taxon>
    </lineage>
</organism>
<protein>
    <recommendedName>
        <fullName evidence="2">acetyl-CoA C-acetyltransferase</fullName>
        <ecNumber evidence="2">2.3.1.9</ecNumber>
    </recommendedName>
    <alternativeName>
        <fullName evidence="5">Acetoacetyl-CoA thiolase</fullName>
    </alternativeName>
</protein>
<dbReference type="PIRSF" id="PIRSF000429">
    <property type="entry name" value="Ac-CoA_Ac_transf"/>
    <property type="match status" value="1"/>
</dbReference>
<dbReference type="PROSITE" id="PS00737">
    <property type="entry name" value="THIOLASE_2"/>
    <property type="match status" value="1"/>
</dbReference>
<feature type="domain" description="Thiolase C-terminal" evidence="10">
    <location>
        <begin position="267"/>
        <end position="389"/>
    </location>
</feature>
<dbReference type="GO" id="GO:0003985">
    <property type="term" value="F:acetyl-CoA C-acetyltransferase activity"/>
    <property type="evidence" value="ECO:0007669"/>
    <property type="project" value="UniProtKB-EC"/>
</dbReference>
<accession>A0A942U871</accession>
<evidence type="ECO:0000256" key="3">
    <source>
        <dbReference type="ARBA" id="ARBA00022679"/>
    </source>
</evidence>
<feature type="active site" description="Proton acceptor" evidence="6">
    <location>
        <position position="376"/>
    </location>
</feature>
<sequence length="391" mass="40943">MSKRDAVIVSAVRTPIGRQGGALASLNAHEFGAVVIKEALNRAGVNANQIDDVIFGNVLSGGGNIARLTALQTGLSLEIPGLTIDRQCGSGINAVVLAAQAINAGAGDIYVAGGTESMSRAPYLMDRPTKAYSAAPPSFRKSQLSPKEIGDPPMGITAENLVKKYNISREEQDAYSLRSQQRMAAAMEQEFFKQQIVPIEIPVRKGQPITVGVDEHPRPSTTLEGLAKLPPAFLEGGTVTAGSSSGLNDAASALVIMSREKAEELGLKPLAVVRDAAVSGVDPNIMGIGPVPATRKLLQRTGLKIDDFDLVELNEAFAAQVLACNLELEIDEAKLNVNGGAIAHGHPLGATGAILMTKAVYELQRTNKQRALITACIGGGQGIAALIEREG</sequence>
<gene>
    <name evidence="11" type="ORF">KHA99_19915</name>
</gene>
<dbReference type="EC" id="2.3.1.9" evidence="2"/>
<keyword evidence="3 7" id="KW-0808">Transferase</keyword>
<keyword evidence="12" id="KW-1185">Reference proteome</keyword>